<keyword evidence="4 6" id="KW-0472">Membrane</keyword>
<keyword evidence="2 6" id="KW-0812">Transmembrane</keyword>
<dbReference type="GO" id="GO:0016020">
    <property type="term" value="C:membrane"/>
    <property type="evidence" value="ECO:0007669"/>
    <property type="project" value="UniProtKB-SubCell"/>
</dbReference>
<dbReference type="EMBL" id="QRCM01000001">
    <property type="protein sequence ID" value="TXG91065.1"/>
    <property type="molecule type" value="Genomic_DNA"/>
</dbReference>
<evidence type="ECO:0000313" key="8">
    <source>
        <dbReference type="Proteomes" id="UP000471120"/>
    </source>
</evidence>
<evidence type="ECO:0008006" key="9">
    <source>
        <dbReference type="Google" id="ProtNLM"/>
    </source>
</evidence>
<evidence type="ECO:0000256" key="4">
    <source>
        <dbReference type="ARBA" id="ARBA00023136"/>
    </source>
</evidence>
<dbReference type="Pfam" id="PF04228">
    <property type="entry name" value="Zn_peptidase"/>
    <property type="match status" value="1"/>
</dbReference>
<evidence type="ECO:0000256" key="5">
    <source>
        <dbReference type="SAM" id="MobiDB-lite"/>
    </source>
</evidence>
<dbReference type="Proteomes" id="UP000471120">
    <property type="component" value="Unassembled WGS sequence"/>
</dbReference>
<dbReference type="PANTHER" id="PTHR30168:SF0">
    <property type="entry name" value="INNER MEMBRANE PROTEIN"/>
    <property type="match status" value="1"/>
</dbReference>
<evidence type="ECO:0000256" key="2">
    <source>
        <dbReference type="ARBA" id="ARBA00022692"/>
    </source>
</evidence>
<comment type="caution">
    <text evidence="7">The sequence shown here is derived from an EMBL/GenBank/DDBJ whole genome shotgun (WGS) entry which is preliminary data.</text>
</comment>
<dbReference type="RefSeq" id="WP_010838857.1">
    <property type="nucleotide sequence ID" value="NZ_QRCM01000001.1"/>
</dbReference>
<name>A0A6P2CET9_9NOCA</name>
<dbReference type="InterPro" id="IPR007343">
    <property type="entry name" value="Uncharacterised_pept_Zn_put"/>
</dbReference>
<reference evidence="7 8" key="1">
    <citation type="submission" date="2018-07" db="EMBL/GenBank/DDBJ databases">
        <title>Genome sequence of Rhodococcus rhodnii ATCC 35071 from Rhodnius prolixus.</title>
        <authorList>
            <person name="Patel V."/>
            <person name="Vogel K.J."/>
        </authorList>
    </citation>
    <scope>NUCLEOTIDE SEQUENCE [LARGE SCALE GENOMIC DNA]</scope>
    <source>
        <strain evidence="7 8">ATCC 35071</strain>
    </source>
</reference>
<dbReference type="AlphaFoldDB" id="A0A6P2CET9"/>
<dbReference type="SUPFAM" id="SSF55486">
    <property type="entry name" value="Metalloproteases ('zincins'), catalytic domain"/>
    <property type="match status" value="1"/>
</dbReference>
<feature type="transmembrane region" description="Helical" evidence="6">
    <location>
        <begin position="20"/>
        <end position="42"/>
    </location>
</feature>
<organism evidence="7 8">
    <name type="scientific">Rhodococcus rhodnii</name>
    <dbReference type="NCBI Taxonomy" id="38312"/>
    <lineage>
        <taxon>Bacteria</taxon>
        <taxon>Bacillati</taxon>
        <taxon>Actinomycetota</taxon>
        <taxon>Actinomycetes</taxon>
        <taxon>Mycobacteriales</taxon>
        <taxon>Nocardiaceae</taxon>
        <taxon>Rhodococcus</taxon>
    </lineage>
</organism>
<sequence>MTFDRGTRMDTGRVRTSSGAGGRVVMGGGAGVVVALLVALLLGGDPGTLLGTVSGNTESQGAAPSLDHCETGADANAYVDCRVLYTVGSLDAVWETQLPAQTGVAYEPPGVELFTSSVATACGNATSEVGPFYCPADRTAYVDTTFFDVLVSRFGANTGPLAQEYVVAHEFGHHIQNQLGDLGRGRADSRGATSASVRTELQADCYAGVWAHHADDTAGPDGTPFLLPLSTADVDDALSAAAAVGDDRIARSSGARVDPESWTHGSAEQRRDWFLEGYDTGRVEACDTFELLDPAGA</sequence>
<comment type="subcellular location">
    <subcellularLocation>
        <location evidence="1">Membrane</location>
        <topology evidence="1">Single-pass membrane protein</topology>
    </subcellularLocation>
</comment>
<proteinExistence type="predicted"/>
<accession>A0A6P2CET9</accession>
<feature type="region of interest" description="Disordered" evidence="5">
    <location>
        <begin position="1"/>
        <end position="20"/>
    </location>
</feature>
<protein>
    <recommendedName>
        <fullName evidence="9">Metalloprotease</fullName>
    </recommendedName>
</protein>
<dbReference type="PANTHER" id="PTHR30168">
    <property type="entry name" value="PUTATIVE MEMBRANE PROTEIN YPFJ"/>
    <property type="match status" value="1"/>
</dbReference>
<evidence type="ECO:0000256" key="6">
    <source>
        <dbReference type="SAM" id="Phobius"/>
    </source>
</evidence>
<keyword evidence="3 6" id="KW-1133">Transmembrane helix</keyword>
<evidence type="ECO:0000313" key="7">
    <source>
        <dbReference type="EMBL" id="TXG91065.1"/>
    </source>
</evidence>
<evidence type="ECO:0000256" key="3">
    <source>
        <dbReference type="ARBA" id="ARBA00022989"/>
    </source>
</evidence>
<evidence type="ECO:0000256" key="1">
    <source>
        <dbReference type="ARBA" id="ARBA00004167"/>
    </source>
</evidence>
<gene>
    <name evidence="7" type="ORF">DW322_13590</name>
</gene>
<feature type="compositionally biased region" description="Basic and acidic residues" evidence="5">
    <location>
        <begin position="1"/>
        <end position="13"/>
    </location>
</feature>